<keyword evidence="1" id="KW-0472">Membrane</keyword>
<feature type="transmembrane region" description="Helical" evidence="1">
    <location>
        <begin position="117"/>
        <end position="135"/>
    </location>
</feature>
<evidence type="ECO:0000256" key="1">
    <source>
        <dbReference type="SAM" id="Phobius"/>
    </source>
</evidence>
<feature type="transmembrane region" description="Helical" evidence="1">
    <location>
        <begin position="381"/>
        <end position="398"/>
    </location>
</feature>
<organism evidence="2">
    <name type="scientific">Planktothricoides sp. SpSt-374</name>
    <dbReference type="NCBI Taxonomy" id="2282167"/>
    <lineage>
        <taxon>Bacteria</taxon>
        <taxon>Bacillati</taxon>
        <taxon>Cyanobacteriota</taxon>
        <taxon>Cyanophyceae</taxon>
        <taxon>Oscillatoriophycideae</taxon>
        <taxon>Oscillatoriales</taxon>
        <taxon>Oscillatoriaceae</taxon>
        <taxon>Planktothricoides</taxon>
    </lineage>
</organism>
<dbReference type="AlphaFoldDB" id="A0A7C3ZX34"/>
<evidence type="ECO:0000313" key="2">
    <source>
        <dbReference type="EMBL" id="HGG01889.1"/>
    </source>
</evidence>
<keyword evidence="1" id="KW-1133">Transmembrane helix</keyword>
<proteinExistence type="predicted"/>
<comment type="caution">
    <text evidence="2">The sequence shown here is derived from an EMBL/GenBank/DDBJ whole genome shotgun (WGS) entry which is preliminary data.</text>
</comment>
<evidence type="ECO:0008006" key="3">
    <source>
        <dbReference type="Google" id="ProtNLM"/>
    </source>
</evidence>
<feature type="transmembrane region" description="Helical" evidence="1">
    <location>
        <begin position="147"/>
        <end position="166"/>
    </location>
</feature>
<feature type="transmembrane region" description="Helical" evidence="1">
    <location>
        <begin position="12"/>
        <end position="33"/>
    </location>
</feature>
<feature type="transmembrane region" description="Helical" evidence="1">
    <location>
        <begin position="79"/>
        <end position="97"/>
    </location>
</feature>
<feature type="transmembrane region" description="Helical" evidence="1">
    <location>
        <begin position="349"/>
        <end position="369"/>
    </location>
</feature>
<name>A0A7C3ZX34_9CYAN</name>
<reference evidence="2" key="1">
    <citation type="journal article" date="2020" name="mSystems">
        <title>Genome- and Community-Level Interaction Insights into Carbon Utilization and Element Cycling Functions of Hydrothermarchaeota in Hydrothermal Sediment.</title>
        <authorList>
            <person name="Zhou Z."/>
            <person name="Liu Y."/>
            <person name="Xu W."/>
            <person name="Pan J."/>
            <person name="Luo Z.H."/>
            <person name="Li M."/>
        </authorList>
    </citation>
    <scope>NUCLEOTIDE SEQUENCE [LARGE SCALE GENOMIC DNA]</scope>
    <source>
        <strain evidence="2">SpSt-374</strain>
    </source>
</reference>
<dbReference type="EMBL" id="DSPX01000150">
    <property type="protein sequence ID" value="HGG01889.1"/>
    <property type="molecule type" value="Genomic_DNA"/>
</dbReference>
<keyword evidence="1" id="KW-0812">Transmembrane</keyword>
<accession>A0A7C3ZX34</accession>
<protein>
    <recommendedName>
        <fullName evidence="3">Glycosyltransferase RgtA/B/C/D-like domain-containing protein</fullName>
    </recommendedName>
</protein>
<gene>
    <name evidence="2" type="ORF">ENR15_14900</name>
</gene>
<feature type="transmembrane region" description="Helical" evidence="1">
    <location>
        <begin position="322"/>
        <end position="343"/>
    </location>
</feature>
<sequence length="569" mass="64793">MEINKFWDKQRFWWWLSLTMAVVYGLLALRMAFDGEYVVQDDARQHVFWMERFLVPGLFPGDLIADYFQSVAPLGYVKLYQLGAILGISPLLLNKLLPLPLGILTTILTFRLSMRLFPVPMAGFMASLILNQSLWMKDDLASATPRAFVYPLFLAFLLFLLEGSLLPCLGTIILTGLFYPQSVLVEAGILTLRLLWSETGFLRLRKRQLVLETGLLKRNGMFELAGLVTALGVMLPYVWQTSDFGPTISLAAAKELPEFWSGGRSEFFTDRLDEFWLSSRRSGCLPNRMAVACWFGLLLPLVQRYSQTFPLTKKISHDIIILPQITITAFTLFFAAHILLFTLHLPSRYTTHTLQIVLGLAAGICIAIITDKLRQQSRQGLIISGIIVTALILYPLTVSKFPRPYYKTGKEIELYQFFQQQPKDILIASIAEEGHFLPTFTQRSILVGREYAIPYHLGYYREFRDRTAAVIQAQYSPDSAPMRELIAKYGIDFWLLDRAAFTPSYFEENEWLEEYQAKKFPQDEVVMTVKNSLATLQRGETPALSQLAAVCMVWENDKFVVLAGECLGK</sequence>